<organism evidence="2">
    <name type="scientific">marine sediment metagenome</name>
    <dbReference type="NCBI Taxonomy" id="412755"/>
    <lineage>
        <taxon>unclassified sequences</taxon>
        <taxon>metagenomes</taxon>
        <taxon>ecological metagenomes</taxon>
    </lineage>
</organism>
<evidence type="ECO:0000256" key="1">
    <source>
        <dbReference type="SAM" id="Phobius"/>
    </source>
</evidence>
<evidence type="ECO:0000313" key="2">
    <source>
        <dbReference type="EMBL" id="KKM88828.1"/>
    </source>
</evidence>
<keyword evidence="1" id="KW-0472">Membrane</keyword>
<protein>
    <submittedName>
        <fullName evidence="2">Uncharacterized protein</fullName>
    </submittedName>
</protein>
<dbReference type="EMBL" id="LAZR01006909">
    <property type="protein sequence ID" value="KKM88828.1"/>
    <property type="molecule type" value="Genomic_DNA"/>
</dbReference>
<keyword evidence="1" id="KW-0812">Transmembrane</keyword>
<name>A0A0F9L5B0_9ZZZZ</name>
<feature type="transmembrane region" description="Helical" evidence="1">
    <location>
        <begin position="6"/>
        <end position="26"/>
    </location>
</feature>
<reference evidence="2" key="1">
    <citation type="journal article" date="2015" name="Nature">
        <title>Complex archaea that bridge the gap between prokaryotes and eukaryotes.</title>
        <authorList>
            <person name="Spang A."/>
            <person name="Saw J.H."/>
            <person name="Jorgensen S.L."/>
            <person name="Zaremba-Niedzwiedzka K."/>
            <person name="Martijn J."/>
            <person name="Lind A.E."/>
            <person name="van Eijk R."/>
            <person name="Schleper C."/>
            <person name="Guy L."/>
            <person name="Ettema T.J."/>
        </authorList>
    </citation>
    <scope>NUCLEOTIDE SEQUENCE</scope>
</reference>
<proteinExistence type="predicted"/>
<gene>
    <name evidence="2" type="ORF">LCGC14_1254840</name>
</gene>
<dbReference type="AlphaFoldDB" id="A0A0F9L5B0"/>
<comment type="caution">
    <text evidence="2">The sequence shown here is derived from an EMBL/GenBank/DDBJ whole genome shotgun (WGS) entry which is preliminary data.</text>
</comment>
<accession>A0A0F9L5B0</accession>
<sequence length="84" mass="9419">MKINNILFIGLVLFFFGVGIFVGIPLGMKAGQMILFEGINIGLKDSNIDITIDVNESTLVNEVNKTIVPYFIEEIRKSEKEVQE</sequence>
<keyword evidence="1" id="KW-1133">Transmembrane helix</keyword>